<protein>
    <recommendedName>
        <fullName evidence="4">DUF3375 domain-containing protein</fullName>
    </recommendedName>
</protein>
<dbReference type="EMBL" id="FNZK01000007">
    <property type="protein sequence ID" value="SEJ43830.1"/>
    <property type="molecule type" value="Genomic_DNA"/>
</dbReference>
<dbReference type="AlphaFoldDB" id="A0A1H6Z2R6"/>
<organism evidence="2 3">
    <name type="scientific">Propionispira arboris</name>
    <dbReference type="NCBI Taxonomy" id="84035"/>
    <lineage>
        <taxon>Bacteria</taxon>
        <taxon>Bacillati</taxon>
        <taxon>Bacillota</taxon>
        <taxon>Negativicutes</taxon>
        <taxon>Selenomonadales</taxon>
        <taxon>Selenomonadaceae</taxon>
        <taxon>Propionispira</taxon>
    </lineage>
</organism>
<dbReference type="STRING" id="84035.SAMN05660742_107159"/>
<dbReference type="Pfam" id="PF11855">
    <property type="entry name" value="DUF3375"/>
    <property type="match status" value="1"/>
</dbReference>
<evidence type="ECO:0008006" key="4">
    <source>
        <dbReference type="Google" id="ProtNLM"/>
    </source>
</evidence>
<accession>A0A1H6Z2R6</accession>
<proteinExistence type="predicted"/>
<evidence type="ECO:0000313" key="2">
    <source>
        <dbReference type="EMBL" id="SEJ43830.1"/>
    </source>
</evidence>
<evidence type="ECO:0000313" key="3">
    <source>
        <dbReference type="Proteomes" id="UP000199662"/>
    </source>
</evidence>
<reference evidence="2 3" key="1">
    <citation type="submission" date="2016-10" db="EMBL/GenBank/DDBJ databases">
        <authorList>
            <person name="de Groot N.N."/>
        </authorList>
    </citation>
    <scope>NUCLEOTIDE SEQUENCE [LARGE SCALE GENOMIC DNA]</scope>
    <source>
        <strain evidence="2 3">DSM 2179</strain>
    </source>
</reference>
<dbReference type="InterPro" id="IPR021804">
    <property type="entry name" value="DUF3375"/>
</dbReference>
<dbReference type="RefSeq" id="WP_091831036.1">
    <property type="nucleotide sequence ID" value="NZ_FNZK01000007.1"/>
</dbReference>
<name>A0A1H6Z2R6_9FIRM</name>
<feature type="coiled-coil region" evidence="1">
    <location>
        <begin position="148"/>
        <end position="216"/>
    </location>
</feature>
<keyword evidence="3" id="KW-1185">Reference proteome</keyword>
<gene>
    <name evidence="2" type="ORF">SAMN05660742_107159</name>
</gene>
<sequence length="488" mass="56389">MVNIADHMTYEILGELRAGNAAWRLLAAPQTQLILAFFYQEFIAVSRRSITEAELIADLTDFIYKVNQSGNEEKFNRPAKEYLEIWADPQHAWLRRFYLKDEANYDLTSAAQKAIEWVLSLKRQRFVGTESRLRTVFDLLHQIVAGSEQDAAARLKHLETEKSNIEREIEQVKAGKIEVLDDVQIKERFLQAAATAQGILADFREVEENFRALERRMLDKIVTWTQGKGELLEEIFLESDGINHSEQGRSFNAFWKFLMRSSQQEDFQQTMDKVIHITSLEEAAKEIDMTRINRDWFTAASQVQSTIAVLSKQLRRYVDENYLSEEQRIYALLQNIEVKALQVRDCLPRGDFMMIDAIVPDFELPMDRPLFVPPQHIQLQNQFLQTGKEEPSVETMFEQVYVDKKILQQNIETLLKTKKSVSLAEVIAAYPLQQGLTELLSYMVLASKTADAGFSEHDFEEIAMKDMEGRDLLAKLEKITFSSQPEVL</sequence>
<keyword evidence="1" id="KW-0175">Coiled coil</keyword>
<dbReference type="Proteomes" id="UP000199662">
    <property type="component" value="Unassembled WGS sequence"/>
</dbReference>
<evidence type="ECO:0000256" key="1">
    <source>
        <dbReference type="SAM" id="Coils"/>
    </source>
</evidence>